<gene>
    <name evidence="2" type="ORF">BWD14_15000</name>
</gene>
<dbReference type="PANTHER" id="PTHR23028:SF53">
    <property type="entry name" value="ACYL_TRANSF_3 DOMAIN-CONTAINING PROTEIN"/>
    <property type="match status" value="1"/>
</dbReference>
<organism evidence="2 3">
    <name type="scientific">Leptospira santarosai</name>
    <dbReference type="NCBI Taxonomy" id="28183"/>
    <lineage>
        <taxon>Bacteria</taxon>
        <taxon>Pseudomonadati</taxon>
        <taxon>Spirochaetota</taxon>
        <taxon>Spirochaetia</taxon>
        <taxon>Leptospirales</taxon>
        <taxon>Leptospiraceae</taxon>
        <taxon>Leptospira</taxon>
    </lineage>
</organism>
<reference evidence="2 3" key="1">
    <citation type="submission" date="2017-01" db="EMBL/GenBank/DDBJ databases">
        <title>Comparative genomic analysis of Brazilian Leptospira santarosai.</title>
        <authorList>
            <person name="Moreno L.Z."/>
            <person name="Miraglia F."/>
            <person name="Kremer F.S."/>
            <person name="Eslabao M.R."/>
            <person name="Lilenbaum W."/>
            <person name="Dellagostin O.A."/>
            <person name="Moreno A.M."/>
        </authorList>
    </citation>
    <scope>NUCLEOTIDE SEQUENCE [LARGE SCALE GENOMIC DNA]</scope>
    <source>
        <strain evidence="2 3">M52/8-19</strain>
    </source>
</reference>
<evidence type="ECO:0000313" key="3">
    <source>
        <dbReference type="Proteomes" id="UP000189337"/>
    </source>
</evidence>
<dbReference type="EMBL" id="MTSU01000015">
    <property type="protein sequence ID" value="ONF92017.1"/>
    <property type="molecule type" value="Genomic_DNA"/>
</dbReference>
<dbReference type="GO" id="GO:0016020">
    <property type="term" value="C:membrane"/>
    <property type="evidence" value="ECO:0007669"/>
    <property type="project" value="TreeGrafter"/>
</dbReference>
<dbReference type="PANTHER" id="PTHR23028">
    <property type="entry name" value="ACETYLTRANSFERASE"/>
    <property type="match status" value="1"/>
</dbReference>
<keyword evidence="1" id="KW-0812">Transmembrane</keyword>
<name>A0AB73M646_9LEPT</name>
<dbReference type="InterPro" id="IPR050879">
    <property type="entry name" value="Acyltransferase_3"/>
</dbReference>
<dbReference type="AlphaFoldDB" id="A0AB73M646"/>
<accession>A0AB73M646</accession>
<keyword evidence="1" id="KW-1133">Transmembrane helix</keyword>
<sequence>MQLDGSLSVEEFFYLIFPLSFSNVIKNIFGYFVTFLLLASLSMFLSKIYLGSGAYHNPIWHMFSIFLGCVSAFALSKTPANRDEKLFFYYLRQMILSKKLFICSIITLVCFFKKTSSVYWVFGNLVISFSAMQMISHLSFINYPPVEKLSFLKKVGKISYGLYLYHYPVYQLLGHYLVLNGYATVGTNFRFWFLIDLLELLFSFFLAAISYKFVEKKILNLRPV</sequence>
<evidence type="ECO:0008006" key="4">
    <source>
        <dbReference type="Google" id="ProtNLM"/>
    </source>
</evidence>
<keyword evidence="1" id="KW-0472">Membrane</keyword>
<feature type="transmembrane region" description="Helical" evidence="1">
    <location>
        <begin position="118"/>
        <end position="141"/>
    </location>
</feature>
<feature type="transmembrane region" description="Helical" evidence="1">
    <location>
        <begin position="191"/>
        <end position="214"/>
    </location>
</feature>
<evidence type="ECO:0000256" key="1">
    <source>
        <dbReference type="SAM" id="Phobius"/>
    </source>
</evidence>
<protein>
    <recommendedName>
        <fullName evidence="4">Acyltransferase</fullName>
    </recommendedName>
</protein>
<feature type="transmembrane region" description="Helical" evidence="1">
    <location>
        <begin position="58"/>
        <end position="75"/>
    </location>
</feature>
<feature type="transmembrane region" description="Helical" evidence="1">
    <location>
        <begin position="95"/>
        <end position="112"/>
    </location>
</feature>
<proteinExistence type="predicted"/>
<comment type="caution">
    <text evidence="2">The sequence shown here is derived from an EMBL/GenBank/DDBJ whole genome shotgun (WGS) entry which is preliminary data.</text>
</comment>
<dbReference type="GO" id="GO:0000271">
    <property type="term" value="P:polysaccharide biosynthetic process"/>
    <property type="evidence" value="ECO:0007669"/>
    <property type="project" value="TreeGrafter"/>
</dbReference>
<evidence type="ECO:0000313" key="2">
    <source>
        <dbReference type="EMBL" id="ONF92017.1"/>
    </source>
</evidence>
<dbReference type="Proteomes" id="UP000189337">
    <property type="component" value="Unassembled WGS sequence"/>
</dbReference>